<dbReference type="AlphaFoldDB" id="A0A3N6NBV8"/>
<protein>
    <submittedName>
        <fullName evidence="2">DegT/DnrJ/EryC1/StrS family aminotransferase</fullName>
    </submittedName>
</protein>
<dbReference type="InterPro" id="IPR015421">
    <property type="entry name" value="PyrdxlP-dep_Trfase_major"/>
</dbReference>
<dbReference type="Pfam" id="PF01041">
    <property type="entry name" value="DegT_DnrJ_EryC1"/>
    <property type="match status" value="1"/>
</dbReference>
<organism evidence="2 3">
    <name type="scientific">Natrarchaeobius chitinivorans</name>
    <dbReference type="NCBI Taxonomy" id="1679083"/>
    <lineage>
        <taxon>Archaea</taxon>
        <taxon>Methanobacteriati</taxon>
        <taxon>Methanobacteriota</taxon>
        <taxon>Stenosarchaea group</taxon>
        <taxon>Halobacteria</taxon>
        <taxon>Halobacteriales</taxon>
        <taxon>Natrialbaceae</taxon>
        <taxon>Natrarchaeobius</taxon>
    </lineage>
</organism>
<comment type="caution">
    <text evidence="2">The sequence shown here is derived from an EMBL/GenBank/DDBJ whole genome shotgun (WGS) entry which is preliminary data.</text>
</comment>
<dbReference type="OrthoDB" id="10355at2157"/>
<dbReference type="PANTHER" id="PTHR30244">
    <property type="entry name" value="TRANSAMINASE"/>
    <property type="match status" value="1"/>
</dbReference>
<evidence type="ECO:0000256" key="1">
    <source>
        <dbReference type="RuleBase" id="RU004508"/>
    </source>
</evidence>
<dbReference type="Gene3D" id="3.90.1150.10">
    <property type="entry name" value="Aspartate Aminotransferase, domain 1"/>
    <property type="match status" value="1"/>
</dbReference>
<dbReference type="Proteomes" id="UP000281431">
    <property type="component" value="Unassembled WGS sequence"/>
</dbReference>
<evidence type="ECO:0000313" key="3">
    <source>
        <dbReference type="Proteomes" id="UP000281431"/>
    </source>
</evidence>
<dbReference type="InterPro" id="IPR015422">
    <property type="entry name" value="PyrdxlP-dep_Trfase_small"/>
</dbReference>
<dbReference type="GO" id="GO:0008483">
    <property type="term" value="F:transaminase activity"/>
    <property type="evidence" value="ECO:0007669"/>
    <property type="project" value="UniProtKB-KW"/>
</dbReference>
<dbReference type="PIRSF" id="PIRSF000390">
    <property type="entry name" value="PLP_StrS"/>
    <property type="match status" value="1"/>
</dbReference>
<keyword evidence="2" id="KW-0808">Transferase</keyword>
<keyword evidence="1" id="KW-0663">Pyridoxal phosphate</keyword>
<name>A0A3N6NBV8_NATCH</name>
<reference evidence="2 3" key="1">
    <citation type="submission" date="2018-10" db="EMBL/GenBank/DDBJ databases">
        <title>Natrarchaeobius chitinivorans gen. nov., sp. nov., and Natrarchaeobius haloalkaliphilus sp. nov., alkaliphilic, chitin-utilizing haloarchaea from hypersaline alkaline lakes.</title>
        <authorList>
            <person name="Sorokin D.Y."/>
            <person name="Elcheninov A.G."/>
            <person name="Kostrikina N.A."/>
            <person name="Bale N.J."/>
            <person name="Sinninghe Damste J.S."/>
            <person name="Khijniak T.V."/>
            <person name="Kublanov I.V."/>
            <person name="Toshchakov S.V."/>
        </authorList>
    </citation>
    <scope>NUCLEOTIDE SEQUENCE [LARGE SCALE GENOMIC DNA]</scope>
    <source>
        <strain evidence="2 3">AArcht7</strain>
    </source>
</reference>
<accession>A0A3N6NBV8</accession>
<gene>
    <name evidence="2" type="ORF">EA472_20815</name>
</gene>
<comment type="similarity">
    <text evidence="1">Belongs to the DegT/DnrJ/EryC1 family.</text>
</comment>
<dbReference type="InterPro" id="IPR015424">
    <property type="entry name" value="PyrdxlP-dep_Trfase"/>
</dbReference>
<dbReference type="PANTHER" id="PTHR30244:SF34">
    <property type="entry name" value="DTDP-4-AMINO-4,6-DIDEOXYGALACTOSE TRANSAMINASE"/>
    <property type="match status" value="1"/>
</dbReference>
<dbReference type="EMBL" id="REFZ01000027">
    <property type="protein sequence ID" value="RQG96172.1"/>
    <property type="molecule type" value="Genomic_DNA"/>
</dbReference>
<evidence type="ECO:0000313" key="2">
    <source>
        <dbReference type="EMBL" id="RQG96172.1"/>
    </source>
</evidence>
<proteinExistence type="inferred from homology"/>
<dbReference type="GO" id="GO:0000271">
    <property type="term" value="P:polysaccharide biosynthetic process"/>
    <property type="evidence" value="ECO:0007669"/>
    <property type="project" value="TreeGrafter"/>
</dbReference>
<dbReference type="CDD" id="cd00616">
    <property type="entry name" value="AHBA_syn"/>
    <property type="match status" value="1"/>
</dbReference>
<sequence>MIPIADPKIGGNERDRIEGVLDSGMLADGPEVREFEAEFAEYCGTDHGVATSNGTTALHAALAALEIGAGDRVLTTPFSFVATANAIRHVGAKPVFADVDPATYNLDPDAARAVARAEDVDAILAVHLYGLPAEMDALGELAAELDVPLIEDAAQAHGAEFGGERVGSIGDAGCFSFYPTKNMTTGEGGILTTDRDDVARRARQFINHGRTETYEHATVGHNFRMTSIAAAIGRAQLERLPTFIERRRENAARLSAAIETDDVVLPVEPDGTKHVYHQYTVRSTDRDGLAESLESNGVGTGVYYPTCIHEQPAYEGVSASAPIAEAASREVVSLPVHPAVSADETDRIAEVIDDYGA</sequence>
<dbReference type="GO" id="GO:0030170">
    <property type="term" value="F:pyridoxal phosphate binding"/>
    <property type="evidence" value="ECO:0007669"/>
    <property type="project" value="TreeGrafter"/>
</dbReference>
<dbReference type="Gene3D" id="3.40.640.10">
    <property type="entry name" value="Type I PLP-dependent aspartate aminotransferase-like (Major domain)"/>
    <property type="match status" value="1"/>
</dbReference>
<dbReference type="InterPro" id="IPR000653">
    <property type="entry name" value="DegT/StrS_aminotransferase"/>
</dbReference>
<keyword evidence="2" id="KW-0032">Aminotransferase</keyword>
<keyword evidence="3" id="KW-1185">Reference proteome</keyword>
<dbReference type="SUPFAM" id="SSF53383">
    <property type="entry name" value="PLP-dependent transferases"/>
    <property type="match status" value="1"/>
</dbReference>